<evidence type="ECO:0000256" key="1">
    <source>
        <dbReference type="ARBA" id="ARBA00022691"/>
    </source>
</evidence>
<dbReference type="SUPFAM" id="SSF53335">
    <property type="entry name" value="S-adenosyl-L-methionine-dependent methyltransferases"/>
    <property type="match status" value="2"/>
</dbReference>
<keyword evidence="3" id="KW-0489">Methyltransferase</keyword>
<reference evidence="5" key="1">
    <citation type="submission" date="2020-11" db="EMBL/GenBank/DDBJ databases">
        <authorList>
            <person name="Tran Van P."/>
        </authorList>
    </citation>
    <scope>NUCLEOTIDE SEQUENCE</scope>
</reference>
<evidence type="ECO:0000313" key="5">
    <source>
        <dbReference type="EMBL" id="CAD7198113.1"/>
    </source>
</evidence>
<keyword evidence="1 3" id="KW-0949">S-adenosyl-L-methionine</keyword>
<dbReference type="EMBL" id="OA566006">
    <property type="protein sequence ID" value="CAD7198113.1"/>
    <property type="molecule type" value="Genomic_DNA"/>
</dbReference>
<evidence type="ECO:0000256" key="2">
    <source>
        <dbReference type="PROSITE-ProRule" id="PRU00339"/>
    </source>
</evidence>
<feature type="compositionally biased region" description="Polar residues" evidence="4">
    <location>
        <begin position="480"/>
        <end position="489"/>
    </location>
</feature>
<dbReference type="SUPFAM" id="SSF48452">
    <property type="entry name" value="TPR-like"/>
    <property type="match status" value="1"/>
</dbReference>
<dbReference type="GO" id="GO:0042054">
    <property type="term" value="F:histone methyltransferase activity"/>
    <property type="evidence" value="ECO:0007669"/>
    <property type="project" value="TreeGrafter"/>
</dbReference>
<dbReference type="Gene3D" id="2.70.160.11">
    <property type="entry name" value="Hnrnp arginine n-methyltransferase1"/>
    <property type="match status" value="2"/>
</dbReference>
<dbReference type="PANTHER" id="PTHR11006:SF60">
    <property type="entry name" value="PROTEIN ARGININE N-METHYLTRANSFERASE 9"/>
    <property type="match status" value="1"/>
</dbReference>
<organism evidence="5">
    <name type="scientific">Timema douglasi</name>
    <name type="common">Walking stick</name>
    <dbReference type="NCBI Taxonomy" id="61478"/>
    <lineage>
        <taxon>Eukaryota</taxon>
        <taxon>Metazoa</taxon>
        <taxon>Ecdysozoa</taxon>
        <taxon>Arthropoda</taxon>
        <taxon>Hexapoda</taxon>
        <taxon>Insecta</taxon>
        <taxon>Pterygota</taxon>
        <taxon>Neoptera</taxon>
        <taxon>Polyneoptera</taxon>
        <taxon>Phasmatodea</taxon>
        <taxon>Timematodea</taxon>
        <taxon>Timematoidea</taxon>
        <taxon>Timematidae</taxon>
        <taxon>Timema</taxon>
    </lineage>
</organism>
<gene>
    <name evidence="5" type="ORF">TDIB3V08_LOCUS4402</name>
</gene>
<feature type="repeat" description="TPR" evidence="2">
    <location>
        <begin position="86"/>
        <end position="119"/>
    </location>
</feature>
<proteinExistence type="predicted"/>
<dbReference type="AlphaFoldDB" id="A0A7R8VI45"/>
<protein>
    <submittedName>
        <fullName evidence="5">Uncharacterized protein</fullName>
    </submittedName>
</protein>
<dbReference type="PANTHER" id="PTHR11006">
    <property type="entry name" value="PROTEIN ARGININE N-METHYLTRANSFERASE"/>
    <property type="match status" value="1"/>
</dbReference>
<feature type="region of interest" description="Disordered" evidence="4">
    <location>
        <begin position="454"/>
        <end position="489"/>
    </location>
</feature>
<name>A0A7R8VI45_TIMDO</name>
<dbReference type="GO" id="GO:0016274">
    <property type="term" value="F:protein-arginine N-methyltransferase activity"/>
    <property type="evidence" value="ECO:0007669"/>
    <property type="project" value="InterPro"/>
</dbReference>
<feature type="compositionally biased region" description="Basic residues" evidence="4">
    <location>
        <begin position="1088"/>
        <end position="1098"/>
    </location>
</feature>
<dbReference type="InterPro" id="IPR011990">
    <property type="entry name" value="TPR-like_helical_dom_sf"/>
</dbReference>
<dbReference type="PROSITE" id="PS51678">
    <property type="entry name" value="SAM_MT_PRMT"/>
    <property type="match status" value="1"/>
</dbReference>
<accession>A0A7R8VI45</accession>
<dbReference type="GO" id="GO:0005634">
    <property type="term" value="C:nucleus"/>
    <property type="evidence" value="ECO:0007669"/>
    <property type="project" value="TreeGrafter"/>
</dbReference>
<sequence>MNSDAMLKVALRSRSQADLYLSKGEWGRAFPHLLVALKLYPEWKSELKKVFSTTLSIWGELLEDGGRYDDLFKCYEQALEVFANHEEVLNNLGAHLYRLGHLQEACLYFRQAQNVCPDFLPALRKLQSCCNLAVERWHYRMLNDNRRNQGFRSAITRAVGQGFNTVLDIGCGTGILSLFAVEAGAIEVFACDGSHSMVQLAAKVLEANNAADKVKLINKLSYDLKVPQDLPSRLSLIVTETLDAGLFGEHILQTVSHAWDSLLAPGGRVIPAGATLWVCAVECPHLAARYQLKEDSTGLDWRGIHLYSAGEEQYDCEDLNSLPGGFRFLIEPVPALLVDFNDPEELQKILSGNGNTTKLCKILKSGEVHAVLAWFTLQLDAQEELSTCPLDEHKAECWDQAVFPCVRAHYVRAGQYLELQVGYHGGKLSVSVHCCGSDVTKEKTMFKKDDNQLKMDSKDTNEGSDNGIVFNDSMTIEPKSGSSNIDSEKINNVSDNMRAGKARTLNVSNQDEHEISLEISPEIGNVTKSDKNSSIDEWEGGFKSDFDKCSVSFKGQTTGTNFVRELHDSANSFIGETCKCNCNYLNIENHKQNILGSAVDKVVVNNETLYKKETDDQFPVSRLSHKFSKMPCPLHMKMYFVPQKVIRFLNDKSWMDTLSQVAVHVLQTRGKFVTQFDILDLSPFPVLGLHLMKGIEKARLWCISSEIREVVLSVLDVNGVPAERIQFIKLEDGQENLSCSTFKFDLVVAHIFDSTGELSGPAIAMLPLIRKCLKEDGLILPQKITFQSMAVHSDWLERMSRVINNNVTCGYDIDRFINMYQEKLKSKVSHHLDFLLSSIPHTSHSCMMQLLSVITGDIPSLEIGGAVSVPITRDGCVNALVYWFSVTYMEGILPISTLRNDSHIHQAAVLLHPGVPVKEGDNLNVVVMLQQGEISTFLSSLTTVKMAWRGKQTKLRDDEIEGFIVDSDSEHDFFDDNDSEYSVGDISEEEEDGTCILGGLSRPKPPKLRGPNFPGVCGELWLVERGAVERMPGSGVKSAVASLRMPATPCRVLTTGLASGLHTPARPSLCCPAGPHPTHMDPSIPSRTRSKSKRRRHEGTKVLTSTLNIEESKTKITEKKVEKMRRSEKRAKKKISFIQANRENVDSELANDNDENSPCLLCNDLYLLENRM</sequence>
<dbReference type="SMART" id="SM00028">
    <property type="entry name" value="TPR"/>
    <property type="match status" value="3"/>
</dbReference>
<evidence type="ECO:0000256" key="3">
    <source>
        <dbReference type="PROSITE-ProRule" id="PRU01015"/>
    </source>
</evidence>
<dbReference type="PROSITE" id="PS50005">
    <property type="entry name" value="TPR"/>
    <property type="match status" value="1"/>
</dbReference>
<dbReference type="Gene3D" id="1.25.40.10">
    <property type="entry name" value="Tetratricopeptide repeat domain"/>
    <property type="match status" value="1"/>
</dbReference>
<evidence type="ECO:0000256" key="4">
    <source>
        <dbReference type="SAM" id="MobiDB-lite"/>
    </source>
</evidence>
<keyword evidence="2" id="KW-0802">TPR repeat</keyword>
<dbReference type="GO" id="GO:0032259">
    <property type="term" value="P:methylation"/>
    <property type="evidence" value="ECO:0007669"/>
    <property type="project" value="UniProtKB-KW"/>
</dbReference>
<dbReference type="InterPro" id="IPR025799">
    <property type="entry name" value="Arg_MeTrfase"/>
</dbReference>
<dbReference type="Pfam" id="PF06325">
    <property type="entry name" value="PrmA"/>
    <property type="match status" value="1"/>
</dbReference>
<dbReference type="CDD" id="cd02440">
    <property type="entry name" value="AdoMet_MTases"/>
    <property type="match status" value="1"/>
</dbReference>
<dbReference type="Gene3D" id="3.40.50.150">
    <property type="entry name" value="Vaccinia Virus protein VP39"/>
    <property type="match status" value="1"/>
</dbReference>
<feature type="region of interest" description="Disordered" evidence="4">
    <location>
        <begin position="1074"/>
        <end position="1099"/>
    </location>
</feature>
<dbReference type="InterPro" id="IPR019734">
    <property type="entry name" value="TPR_rpt"/>
</dbReference>
<keyword evidence="3" id="KW-0808">Transferase</keyword>
<dbReference type="InterPro" id="IPR029063">
    <property type="entry name" value="SAM-dependent_MTases_sf"/>
</dbReference>